<sequence>MTSRFIIVIIFFTVFSACKTVSIDQENYRVTSDFVIDNPEILEELGVDSSEPIVVTGEYEVFQTDMYKYIVINES</sequence>
<protein>
    <recommendedName>
        <fullName evidence="3">Outer membrane protein assembly factor BamE</fullName>
    </recommendedName>
</protein>
<dbReference type="RefSeq" id="WP_379047889.1">
    <property type="nucleotide sequence ID" value="NZ_JBHULZ010000041.1"/>
</dbReference>
<evidence type="ECO:0000313" key="1">
    <source>
        <dbReference type="EMBL" id="MFD2698399.1"/>
    </source>
</evidence>
<evidence type="ECO:0000313" key="2">
    <source>
        <dbReference type="Proteomes" id="UP001597357"/>
    </source>
</evidence>
<evidence type="ECO:0008006" key="3">
    <source>
        <dbReference type="Google" id="ProtNLM"/>
    </source>
</evidence>
<name>A0ABW5SH01_9FLAO</name>
<gene>
    <name evidence="1" type="ORF">ACFSQ0_10375</name>
</gene>
<dbReference type="PROSITE" id="PS51257">
    <property type="entry name" value="PROKAR_LIPOPROTEIN"/>
    <property type="match status" value="1"/>
</dbReference>
<keyword evidence="2" id="KW-1185">Reference proteome</keyword>
<dbReference type="Proteomes" id="UP001597357">
    <property type="component" value="Unassembled WGS sequence"/>
</dbReference>
<accession>A0ABW5SH01</accession>
<comment type="caution">
    <text evidence="1">The sequence shown here is derived from an EMBL/GenBank/DDBJ whole genome shotgun (WGS) entry which is preliminary data.</text>
</comment>
<reference evidence="2" key="1">
    <citation type="journal article" date="2019" name="Int. J. Syst. Evol. Microbiol.">
        <title>The Global Catalogue of Microorganisms (GCM) 10K type strain sequencing project: providing services to taxonomists for standard genome sequencing and annotation.</title>
        <authorList>
            <consortium name="The Broad Institute Genomics Platform"/>
            <consortium name="The Broad Institute Genome Sequencing Center for Infectious Disease"/>
            <person name="Wu L."/>
            <person name="Ma J."/>
        </authorList>
    </citation>
    <scope>NUCLEOTIDE SEQUENCE [LARGE SCALE GENOMIC DNA]</scope>
    <source>
        <strain evidence="2">KCTC 42255</strain>
    </source>
</reference>
<dbReference type="EMBL" id="JBHULZ010000041">
    <property type="protein sequence ID" value="MFD2698399.1"/>
    <property type="molecule type" value="Genomic_DNA"/>
</dbReference>
<organism evidence="1 2">
    <name type="scientific">Mesonia sediminis</name>
    <dbReference type="NCBI Taxonomy" id="1703946"/>
    <lineage>
        <taxon>Bacteria</taxon>
        <taxon>Pseudomonadati</taxon>
        <taxon>Bacteroidota</taxon>
        <taxon>Flavobacteriia</taxon>
        <taxon>Flavobacteriales</taxon>
        <taxon>Flavobacteriaceae</taxon>
        <taxon>Mesonia</taxon>
    </lineage>
</organism>
<proteinExistence type="predicted"/>